<dbReference type="Ensembl" id="ENSCMIT00000048082.1">
    <property type="protein sequence ID" value="ENSCMIP00000047411.1"/>
    <property type="gene ID" value="ENSCMIG00000019439.1"/>
</dbReference>
<evidence type="ECO:0000256" key="5">
    <source>
        <dbReference type="ARBA" id="ARBA00022840"/>
    </source>
</evidence>
<organism evidence="9 10">
    <name type="scientific">Callorhinchus milii</name>
    <name type="common">Ghost shark</name>
    <dbReference type="NCBI Taxonomy" id="7868"/>
    <lineage>
        <taxon>Eukaryota</taxon>
        <taxon>Metazoa</taxon>
        <taxon>Chordata</taxon>
        <taxon>Craniata</taxon>
        <taxon>Vertebrata</taxon>
        <taxon>Chondrichthyes</taxon>
        <taxon>Holocephali</taxon>
        <taxon>Chimaeriformes</taxon>
        <taxon>Callorhinchidae</taxon>
        <taxon>Callorhinchus</taxon>
    </lineage>
</organism>
<evidence type="ECO:0000256" key="7">
    <source>
        <dbReference type="RuleBase" id="RU363090"/>
    </source>
</evidence>
<dbReference type="GO" id="GO:0046854">
    <property type="term" value="P:phosphatidylinositol phosphate biosynthetic process"/>
    <property type="evidence" value="ECO:0007669"/>
    <property type="project" value="TreeGrafter"/>
</dbReference>
<dbReference type="Pfam" id="PF03770">
    <property type="entry name" value="IPK"/>
    <property type="match status" value="1"/>
</dbReference>
<dbReference type="Proteomes" id="UP000314986">
    <property type="component" value="Unassembled WGS sequence"/>
</dbReference>
<dbReference type="GO" id="GO:0000828">
    <property type="term" value="F:inositol hexakisphosphate kinase activity"/>
    <property type="evidence" value="ECO:0007669"/>
    <property type="project" value="TreeGrafter"/>
</dbReference>
<feature type="compositionally biased region" description="Acidic residues" evidence="8">
    <location>
        <begin position="121"/>
        <end position="130"/>
    </location>
</feature>
<feature type="compositionally biased region" description="Low complexity" evidence="8">
    <location>
        <begin position="109"/>
        <end position="120"/>
    </location>
</feature>
<feature type="region of interest" description="Disordered" evidence="8">
    <location>
        <begin position="1"/>
        <end position="47"/>
    </location>
</feature>
<evidence type="ECO:0000256" key="8">
    <source>
        <dbReference type="SAM" id="MobiDB-lite"/>
    </source>
</evidence>
<comment type="similarity">
    <text evidence="1 7">Belongs to the inositol phosphokinase (IPK) family.</text>
</comment>
<evidence type="ECO:0000256" key="6">
    <source>
        <dbReference type="ARBA" id="ARBA00051963"/>
    </source>
</evidence>
<evidence type="ECO:0000256" key="1">
    <source>
        <dbReference type="ARBA" id="ARBA00007374"/>
    </source>
</evidence>
<dbReference type="STRING" id="7868.ENSCMIP00000047411"/>
<dbReference type="GO" id="GO:0005634">
    <property type="term" value="C:nucleus"/>
    <property type="evidence" value="ECO:0007669"/>
    <property type="project" value="TreeGrafter"/>
</dbReference>
<reference evidence="10" key="3">
    <citation type="journal article" date="2014" name="Nature">
        <title>Elephant shark genome provides unique insights into gnathostome evolution.</title>
        <authorList>
            <consortium name="International Elephant Shark Genome Sequencing Consortium"/>
            <person name="Venkatesh B."/>
            <person name="Lee A.P."/>
            <person name="Ravi V."/>
            <person name="Maurya A.K."/>
            <person name="Lian M.M."/>
            <person name="Swann J.B."/>
            <person name="Ohta Y."/>
            <person name="Flajnik M.F."/>
            <person name="Sutoh Y."/>
            <person name="Kasahara M."/>
            <person name="Hoon S."/>
            <person name="Gangu V."/>
            <person name="Roy S.W."/>
            <person name="Irimia M."/>
            <person name="Korzh V."/>
            <person name="Kondrychyn I."/>
            <person name="Lim Z.W."/>
            <person name="Tay B.H."/>
            <person name="Tohari S."/>
            <person name="Kong K.W."/>
            <person name="Ho S."/>
            <person name="Lorente-Galdos B."/>
            <person name="Quilez J."/>
            <person name="Marques-Bonet T."/>
            <person name="Raney B.J."/>
            <person name="Ingham P.W."/>
            <person name="Tay A."/>
            <person name="Hillier L.W."/>
            <person name="Minx P."/>
            <person name="Boehm T."/>
            <person name="Wilson R.K."/>
            <person name="Brenner S."/>
            <person name="Warren W.C."/>
        </authorList>
    </citation>
    <scope>NUCLEOTIDE SEQUENCE [LARGE SCALE GENOMIC DNA]</scope>
</reference>
<reference evidence="9" key="5">
    <citation type="submission" date="2025-09" db="UniProtKB">
        <authorList>
            <consortium name="Ensembl"/>
        </authorList>
    </citation>
    <scope>IDENTIFICATION</scope>
</reference>
<reference evidence="9" key="4">
    <citation type="submission" date="2025-08" db="UniProtKB">
        <authorList>
            <consortium name="Ensembl"/>
        </authorList>
    </citation>
    <scope>IDENTIFICATION</scope>
</reference>
<dbReference type="SUPFAM" id="SSF56104">
    <property type="entry name" value="SAICAR synthase-like"/>
    <property type="match status" value="1"/>
</dbReference>
<evidence type="ECO:0000313" key="9">
    <source>
        <dbReference type="Ensembl" id="ENSCMIP00000047411.1"/>
    </source>
</evidence>
<proteinExistence type="inferred from homology"/>
<dbReference type="GO" id="GO:0008440">
    <property type="term" value="F:inositol-1,4,5-trisphosphate 3-kinase activity"/>
    <property type="evidence" value="ECO:0007669"/>
    <property type="project" value="UniProtKB-EC"/>
</dbReference>
<dbReference type="GO" id="GO:0005737">
    <property type="term" value="C:cytoplasm"/>
    <property type="evidence" value="ECO:0007669"/>
    <property type="project" value="TreeGrafter"/>
</dbReference>
<keyword evidence="2 7" id="KW-0808">Transferase</keyword>
<dbReference type="PANTHER" id="PTHR12400">
    <property type="entry name" value="INOSITOL POLYPHOSPHATE KINASE"/>
    <property type="match status" value="1"/>
</dbReference>
<keyword evidence="5" id="KW-0067">ATP-binding</keyword>
<reference evidence="10" key="1">
    <citation type="journal article" date="2006" name="Science">
        <title>Ancient noncoding elements conserved in the human genome.</title>
        <authorList>
            <person name="Venkatesh B."/>
            <person name="Kirkness E.F."/>
            <person name="Loh Y.H."/>
            <person name="Halpern A.L."/>
            <person name="Lee A.P."/>
            <person name="Johnson J."/>
            <person name="Dandona N."/>
            <person name="Viswanathan L.D."/>
            <person name="Tay A."/>
            <person name="Venter J.C."/>
            <person name="Strausberg R.L."/>
            <person name="Brenner S."/>
        </authorList>
    </citation>
    <scope>NUCLEOTIDE SEQUENCE [LARGE SCALE GENOMIC DNA]</scope>
</reference>
<name>A0A4W3K671_CALMI</name>
<dbReference type="PANTHER" id="PTHR12400:SF55">
    <property type="entry name" value="INOSITOL-TRISPHOSPHATE 3-KINASE A"/>
    <property type="match status" value="1"/>
</dbReference>
<dbReference type="GeneTree" id="ENSGT00940000161350"/>
<evidence type="ECO:0000256" key="4">
    <source>
        <dbReference type="ARBA" id="ARBA00022777"/>
    </source>
</evidence>
<keyword evidence="3" id="KW-0547">Nucleotide-binding</keyword>
<dbReference type="InParanoid" id="A0A4W3K671"/>
<protein>
    <recommendedName>
        <fullName evidence="7">Kinase</fullName>
        <ecNumber evidence="7">2.7.-.-</ecNumber>
    </recommendedName>
</protein>
<sequence>MLHRKSYSLNDLPSRATRRRSPQVQLLASAPSAAHHHPIQEERDPGRVVGTALERAGREPRVPGPHPDHPTGHLVPRLTITSEEGKTENGLELEVDPSDLIGLSRKLSSSSLSSTGSSLFEESEDDLLSDTDDHGKGQYQEDTNLNKPWRKVKTIVHCSPFVVSFKKRYSWIQLAGHQGMIIQNSAARVLSHRRNVAANCAQQCPTNSRGDFDPSTEGVLQREIHCGELGDSLDDDDLPSLVSLPLLSRTYLEEELMKAHEKPRLRTDMYQKMVEVDPLAPTPQEHTQQAVVKARYMQWRETLSSTVTLGFRIEGIKRSDGNCSTNFKRTKTKEQILQVFQDFVENNKNILKNYLVRLQKIRQVLESSEFFRRHEVIGSSLLFIHDKNEKAKVWLIDFGKTTKVPSGQTLNHRTPWQEGNREDGYLWGLDNLIDIIAAILTDS</sequence>
<comment type="catalytic activity">
    <reaction evidence="6">
        <text>1D-myo-inositol 1,4,5-trisphosphate + ATP = 1D-myo-inositol 1,3,4,5-tetrakisphosphate + ADP + H(+)</text>
        <dbReference type="Rhea" id="RHEA:11020"/>
        <dbReference type="ChEBI" id="CHEBI:15378"/>
        <dbReference type="ChEBI" id="CHEBI:30616"/>
        <dbReference type="ChEBI" id="CHEBI:57895"/>
        <dbReference type="ChEBI" id="CHEBI:203600"/>
        <dbReference type="ChEBI" id="CHEBI:456216"/>
        <dbReference type="EC" id="2.7.1.127"/>
    </reaction>
    <physiologicalReaction direction="left-to-right" evidence="6">
        <dbReference type="Rhea" id="RHEA:11021"/>
    </physiologicalReaction>
</comment>
<reference evidence="10" key="2">
    <citation type="journal article" date="2007" name="PLoS Biol.">
        <title>Survey sequencing and comparative analysis of the elephant shark (Callorhinchus milii) genome.</title>
        <authorList>
            <person name="Venkatesh B."/>
            <person name="Kirkness E.F."/>
            <person name="Loh Y.H."/>
            <person name="Halpern A.L."/>
            <person name="Lee A.P."/>
            <person name="Johnson J."/>
            <person name="Dandona N."/>
            <person name="Viswanathan L.D."/>
            <person name="Tay A."/>
            <person name="Venter J.C."/>
            <person name="Strausberg R.L."/>
            <person name="Brenner S."/>
        </authorList>
    </citation>
    <scope>NUCLEOTIDE SEQUENCE [LARGE SCALE GENOMIC DNA]</scope>
</reference>
<dbReference type="GO" id="GO:0032958">
    <property type="term" value="P:inositol phosphate biosynthetic process"/>
    <property type="evidence" value="ECO:0007669"/>
    <property type="project" value="InterPro"/>
</dbReference>
<dbReference type="Gene3D" id="3.30.470.160">
    <property type="entry name" value="Inositol polyphosphate kinase"/>
    <property type="match status" value="1"/>
</dbReference>
<keyword evidence="4 7" id="KW-0418">Kinase</keyword>
<dbReference type="GO" id="GO:0005524">
    <property type="term" value="F:ATP binding"/>
    <property type="evidence" value="ECO:0007669"/>
    <property type="project" value="UniProtKB-KW"/>
</dbReference>
<dbReference type="AlphaFoldDB" id="A0A4W3K671"/>
<dbReference type="EC" id="2.7.-.-" evidence="7"/>
<accession>A0A4W3K671</accession>
<dbReference type="InterPro" id="IPR038286">
    <property type="entry name" value="IPK_sf"/>
</dbReference>
<evidence type="ECO:0000256" key="3">
    <source>
        <dbReference type="ARBA" id="ARBA00022741"/>
    </source>
</evidence>
<dbReference type="OMA" id="REESCVI"/>
<evidence type="ECO:0000256" key="2">
    <source>
        <dbReference type="ARBA" id="ARBA00022679"/>
    </source>
</evidence>
<feature type="region of interest" description="Disordered" evidence="8">
    <location>
        <begin position="109"/>
        <end position="142"/>
    </location>
</feature>
<evidence type="ECO:0000313" key="10">
    <source>
        <dbReference type="Proteomes" id="UP000314986"/>
    </source>
</evidence>
<dbReference type="InterPro" id="IPR005522">
    <property type="entry name" value="IPK"/>
</dbReference>
<dbReference type="FunFam" id="3.30.470.160:FF:000001">
    <property type="entry name" value="Kinase"/>
    <property type="match status" value="1"/>
</dbReference>
<keyword evidence="10" id="KW-1185">Reference proteome</keyword>